<evidence type="ECO:0000256" key="1">
    <source>
        <dbReference type="SAM" id="MobiDB-lite"/>
    </source>
</evidence>
<protein>
    <submittedName>
        <fullName evidence="2">Uncharacterized protein</fullName>
    </submittedName>
</protein>
<name>A0AAW1I9B2_POPJA</name>
<dbReference type="AlphaFoldDB" id="A0AAW1I9B2"/>
<dbReference type="Proteomes" id="UP001458880">
    <property type="component" value="Unassembled WGS sequence"/>
</dbReference>
<feature type="compositionally biased region" description="Acidic residues" evidence="1">
    <location>
        <begin position="77"/>
        <end position="87"/>
    </location>
</feature>
<proteinExistence type="predicted"/>
<feature type="region of interest" description="Disordered" evidence="1">
    <location>
        <begin position="1"/>
        <end position="21"/>
    </location>
</feature>
<organism evidence="2 3">
    <name type="scientific">Popillia japonica</name>
    <name type="common">Japanese beetle</name>
    <dbReference type="NCBI Taxonomy" id="7064"/>
    <lineage>
        <taxon>Eukaryota</taxon>
        <taxon>Metazoa</taxon>
        <taxon>Ecdysozoa</taxon>
        <taxon>Arthropoda</taxon>
        <taxon>Hexapoda</taxon>
        <taxon>Insecta</taxon>
        <taxon>Pterygota</taxon>
        <taxon>Neoptera</taxon>
        <taxon>Endopterygota</taxon>
        <taxon>Coleoptera</taxon>
        <taxon>Polyphaga</taxon>
        <taxon>Scarabaeiformia</taxon>
        <taxon>Scarabaeidae</taxon>
        <taxon>Rutelinae</taxon>
        <taxon>Popillia</taxon>
    </lineage>
</organism>
<comment type="caution">
    <text evidence="2">The sequence shown here is derived from an EMBL/GenBank/DDBJ whole genome shotgun (WGS) entry which is preliminary data.</text>
</comment>
<dbReference type="EMBL" id="JASPKY010000746">
    <property type="protein sequence ID" value="KAK9685828.1"/>
    <property type="molecule type" value="Genomic_DNA"/>
</dbReference>
<feature type="region of interest" description="Disordered" evidence="1">
    <location>
        <begin position="67"/>
        <end position="95"/>
    </location>
</feature>
<evidence type="ECO:0000313" key="3">
    <source>
        <dbReference type="Proteomes" id="UP001458880"/>
    </source>
</evidence>
<keyword evidence="3" id="KW-1185">Reference proteome</keyword>
<sequence length="151" mass="17372">MTLEEDESIVEHDDEESTITELTELVRSADSFKEIDDTEVERWTQCDKNEPGYQLFNEDDIVIQVLNQPGTSQPDSSENESQNEESDGTVSVKRVTNQQAEEAVNVLLDYIEQRESSDLIDILNLRKIRQTIKKDQRILSQTKVTDFFSKA</sequence>
<gene>
    <name evidence="2" type="ORF">QE152_g37650</name>
</gene>
<accession>A0AAW1I9B2</accession>
<reference evidence="2 3" key="1">
    <citation type="journal article" date="2024" name="BMC Genomics">
        <title>De novo assembly and annotation of Popillia japonica's genome with initial clues to its potential as an invasive pest.</title>
        <authorList>
            <person name="Cucini C."/>
            <person name="Boschi S."/>
            <person name="Funari R."/>
            <person name="Cardaioli E."/>
            <person name="Iannotti N."/>
            <person name="Marturano G."/>
            <person name="Paoli F."/>
            <person name="Bruttini M."/>
            <person name="Carapelli A."/>
            <person name="Frati F."/>
            <person name="Nardi F."/>
        </authorList>
    </citation>
    <scope>NUCLEOTIDE SEQUENCE [LARGE SCALE GENOMIC DNA]</scope>
    <source>
        <strain evidence="2">DMR45628</strain>
    </source>
</reference>
<feature type="compositionally biased region" description="Acidic residues" evidence="1">
    <location>
        <begin position="1"/>
        <end position="18"/>
    </location>
</feature>
<evidence type="ECO:0000313" key="2">
    <source>
        <dbReference type="EMBL" id="KAK9685828.1"/>
    </source>
</evidence>